<evidence type="ECO:0000256" key="4">
    <source>
        <dbReference type="ARBA" id="ARBA00022803"/>
    </source>
</evidence>
<name>A0A7S3VFT5_9STRA</name>
<evidence type="ECO:0000256" key="1">
    <source>
        <dbReference type="ARBA" id="ARBA00022723"/>
    </source>
</evidence>
<dbReference type="GO" id="GO:0051879">
    <property type="term" value="F:Hsp90 protein binding"/>
    <property type="evidence" value="ECO:0007669"/>
    <property type="project" value="TreeGrafter"/>
</dbReference>
<dbReference type="InterPro" id="IPR002893">
    <property type="entry name" value="Znf_MYND"/>
</dbReference>
<dbReference type="PROSITE" id="PS50005">
    <property type="entry name" value="TPR"/>
    <property type="match status" value="1"/>
</dbReference>
<feature type="domain" description="MYND-type" evidence="8">
    <location>
        <begin position="165"/>
        <end position="209"/>
    </location>
</feature>
<evidence type="ECO:0000259" key="8">
    <source>
        <dbReference type="PROSITE" id="PS50865"/>
    </source>
</evidence>
<keyword evidence="2" id="KW-0677">Repeat</keyword>
<keyword evidence="3 6" id="KW-0863">Zinc-finger</keyword>
<dbReference type="InterPro" id="IPR011990">
    <property type="entry name" value="TPR-like_helical_dom_sf"/>
</dbReference>
<sequence>MQTEDEERLPSPSSDSNINSILANRLKLEGNGLFQRGSYKEAAEKYKDAITANPTCPAYYSNLCNCYFRLKRFKQMEAAAETCITTAGSIADESKEHTTNSATKKKEVKFVKGHYWLAMSLKHQRKYKQALVIVEEAVHLSPKNTDLKLLHAEVKQKIESYRCENANCASNNSEIDAETRLMVCTRCQNISYCSRKCQKEDWPRHKSACTGDNPNRYNCTNCNKTFSLSQRIQCSVCGNENYCSQQCEKKHKVKHQAQCLLYQQFRKPKNNVDNEADLFNQWYDSPETNGSLAVNDLATHVMTKQQFTDKKPDFVVMFTVRLNKNFLCFTPKEMPKVVYLSEFPLAVANQMRERSTQYSKNLKPHQFGHTMVVTLDRTCPISYSTPPVARARHQILEARDYRRKTLEVTQRGFFTNAFTLSRKLEKAWLPLLNETLQNQIRGGLFLYPNAFPLLVSFMMAAYRLQSHSVNIAQMKAGRFQKFLLLRVGLGNELGEVKRILSHSMMLRKDVMQITSELKSFIEDLRDVPTEPGVINFPIVIMTSALVISPDNNNDSTRKKKRKEPNGQIAPMVLELDADPDKLSKKSETEIDRDIENRWKELFNLKIKFPECKKLNVNDFVL</sequence>
<feature type="repeat" description="TPR" evidence="7">
    <location>
        <begin position="23"/>
        <end position="56"/>
    </location>
</feature>
<evidence type="ECO:0000313" key="9">
    <source>
        <dbReference type="EMBL" id="CAE0476675.1"/>
    </source>
</evidence>
<keyword evidence="1" id="KW-0479">Metal-binding</keyword>
<organism evidence="9">
    <name type="scientific">Chaetoceros debilis</name>
    <dbReference type="NCBI Taxonomy" id="122233"/>
    <lineage>
        <taxon>Eukaryota</taxon>
        <taxon>Sar</taxon>
        <taxon>Stramenopiles</taxon>
        <taxon>Ochrophyta</taxon>
        <taxon>Bacillariophyta</taxon>
        <taxon>Coscinodiscophyceae</taxon>
        <taxon>Chaetocerotophycidae</taxon>
        <taxon>Chaetocerotales</taxon>
        <taxon>Chaetocerotaceae</taxon>
        <taxon>Chaetoceros</taxon>
    </lineage>
</organism>
<dbReference type="Gene3D" id="6.10.140.2220">
    <property type="match status" value="1"/>
</dbReference>
<dbReference type="GO" id="GO:0008270">
    <property type="term" value="F:zinc ion binding"/>
    <property type="evidence" value="ECO:0007669"/>
    <property type="project" value="UniProtKB-KW"/>
</dbReference>
<reference evidence="9" key="1">
    <citation type="submission" date="2021-01" db="EMBL/GenBank/DDBJ databases">
        <authorList>
            <person name="Corre E."/>
            <person name="Pelletier E."/>
            <person name="Niang G."/>
            <person name="Scheremetjew M."/>
            <person name="Finn R."/>
            <person name="Kale V."/>
            <person name="Holt S."/>
            <person name="Cochrane G."/>
            <person name="Meng A."/>
            <person name="Brown T."/>
            <person name="Cohen L."/>
        </authorList>
    </citation>
    <scope>NUCLEOTIDE SEQUENCE</scope>
    <source>
        <strain evidence="9">MM31A-1</strain>
    </source>
</reference>
<accession>A0A7S3VFT5</accession>
<proteinExistence type="predicted"/>
<dbReference type="PROSITE" id="PS50865">
    <property type="entry name" value="ZF_MYND_2"/>
    <property type="match status" value="2"/>
</dbReference>
<protein>
    <recommendedName>
        <fullName evidence="8">MYND-type domain-containing protein</fullName>
    </recommendedName>
</protein>
<dbReference type="SMART" id="SM00028">
    <property type="entry name" value="TPR"/>
    <property type="match status" value="3"/>
</dbReference>
<evidence type="ECO:0000256" key="7">
    <source>
        <dbReference type="PROSITE-ProRule" id="PRU00339"/>
    </source>
</evidence>
<dbReference type="Pfam" id="PF01753">
    <property type="entry name" value="zf-MYND"/>
    <property type="match status" value="1"/>
</dbReference>
<dbReference type="PANTHER" id="PTHR22904">
    <property type="entry name" value="TPR REPEAT CONTAINING PROTEIN"/>
    <property type="match status" value="1"/>
</dbReference>
<feature type="domain" description="MYND-type" evidence="8">
    <location>
        <begin position="219"/>
        <end position="259"/>
    </location>
</feature>
<dbReference type="PANTHER" id="PTHR22904:SF523">
    <property type="entry name" value="STRESS-INDUCED-PHOSPHOPROTEIN 1"/>
    <property type="match status" value="1"/>
</dbReference>
<dbReference type="SUPFAM" id="SSF48452">
    <property type="entry name" value="TPR-like"/>
    <property type="match status" value="1"/>
</dbReference>
<keyword evidence="5" id="KW-0862">Zinc</keyword>
<evidence type="ECO:0000256" key="5">
    <source>
        <dbReference type="ARBA" id="ARBA00022833"/>
    </source>
</evidence>
<evidence type="ECO:0000256" key="6">
    <source>
        <dbReference type="PROSITE-ProRule" id="PRU00134"/>
    </source>
</evidence>
<dbReference type="SUPFAM" id="SSF144232">
    <property type="entry name" value="HIT/MYND zinc finger-like"/>
    <property type="match status" value="2"/>
</dbReference>
<dbReference type="Gene3D" id="1.25.40.10">
    <property type="entry name" value="Tetratricopeptide repeat domain"/>
    <property type="match status" value="1"/>
</dbReference>
<dbReference type="EMBL" id="HBIO01028061">
    <property type="protein sequence ID" value="CAE0476675.1"/>
    <property type="molecule type" value="Transcribed_RNA"/>
</dbReference>
<dbReference type="InterPro" id="IPR019734">
    <property type="entry name" value="TPR_rpt"/>
</dbReference>
<keyword evidence="4 7" id="KW-0802">TPR repeat</keyword>
<dbReference type="Pfam" id="PF13414">
    <property type="entry name" value="TPR_11"/>
    <property type="match status" value="1"/>
</dbReference>
<gene>
    <name evidence="9" type="ORF">CDEB00056_LOCUS21528</name>
</gene>
<evidence type="ECO:0000256" key="2">
    <source>
        <dbReference type="ARBA" id="ARBA00022737"/>
    </source>
</evidence>
<evidence type="ECO:0000256" key="3">
    <source>
        <dbReference type="ARBA" id="ARBA00022771"/>
    </source>
</evidence>
<dbReference type="AlphaFoldDB" id="A0A7S3VFT5"/>
<dbReference type="PROSITE" id="PS01360">
    <property type="entry name" value="ZF_MYND_1"/>
    <property type="match status" value="1"/>
</dbReference>